<feature type="transmembrane region" description="Helical" evidence="1">
    <location>
        <begin position="123"/>
        <end position="151"/>
    </location>
</feature>
<proteinExistence type="predicted"/>
<keyword evidence="3" id="KW-1185">Reference proteome</keyword>
<keyword evidence="1" id="KW-0812">Transmembrane</keyword>
<gene>
    <name evidence="2" type="ORF">Prubr_32780</name>
</gene>
<evidence type="ECO:0000313" key="3">
    <source>
        <dbReference type="Proteomes" id="UP000680866"/>
    </source>
</evidence>
<protein>
    <submittedName>
        <fullName evidence="2">Uncharacterized protein</fullName>
    </submittedName>
</protein>
<name>A0A810MYP7_9ACTN</name>
<reference evidence="2" key="1">
    <citation type="submission" date="2020-08" db="EMBL/GenBank/DDBJ databases">
        <title>Whole genome shotgun sequence of Polymorphospora rubra NBRC 101157.</title>
        <authorList>
            <person name="Komaki H."/>
            <person name="Tamura T."/>
        </authorList>
    </citation>
    <scope>NUCLEOTIDE SEQUENCE</scope>
    <source>
        <strain evidence="2">NBRC 101157</strain>
    </source>
</reference>
<sequence length="159" mass="17014">MTYPSHPPRQTSTPNRPTLGLPLLAAISLALLGTPRVVLHDLDLIQEGTFVNALFVFVPPVVWIAVVLWKRVPNPFITLLVVGLFYGVFLALGHQLLWNVSFADNPPALGGNLSDLDPTAQSAILRTFAAISSVFTGVIVGAITGLIAWGLSKVIGPKR</sequence>
<organism evidence="2 3">
    <name type="scientific">Polymorphospora rubra</name>
    <dbReference type="NCBI Taxonomy" id="338584"/>
    <lineage>
        <taxon>Bacteria</taxon>
        <taxon>Bacillati</taxon>
        <taxon>Actinomycetota</taxon>
        <taxon>Actinomycetes</taxon>
        <taxon>Micromonosporales</taxon>
        <taxon>Micromonosporaceae</taxon>
        <taxon>Polymorphospora</taxon>
    </lineage>
</organism>
<dbReference type="KEGG" id="pry:Prubr_32780"/>
<dbReference type="RefSeq" id="WP_212826239.1">
    <property type="nucleotide sequence ID" value="NZ_AP023359.1"/>
</dbReference>
<keyword evidence="1" id="KW-0472">Membrane</keyword>
<accession>A0A810MYP7</accession>
<feature type="transmembrane region" description="Helical" evidence="1">
    <location>
        <begin position="50"/>
        <end position="69"/>
    </location>
</feature>
<feature type="transmembrane region" description="Helical" evidence="1">
    <location>
        <begin position="21"/>
        <end position="38"/>
    </location>
</feature>
<feature type="transmembrane region" description="Helical" evidence="1">
    <location>
        <begin position="76"/>
        <end position="97"/>
    </location>
</feature>
<evidence type="ECO:0000256" key="1">
    <source>
        <dbReference type="SAM" id="Phobius"/>
    </source>
</evidence>
<evidence type="ECO:0000313" key="2">
    <source>
        <dbReference type="EMBL" id="BCJ66257.1"/>
    </source>
</evidence>
<dbReference type="Proteomes" id="UP000680866">
    <property type="component" value="Chromosome"/>
</dbReference>
<keyword evidence="1" id="KW-1133">Transmembrane helix</keyword>
<dbReference type="EMBL" id="AP023359">
    <property type="protein sequence ID" value="BCJ66257.1"/>
    <property type="molecule type" value="Genomic_DNA"/>
</dbReference>
<dbReference type="AlphaFoldDB" id="A0A810MYP7"/>